<evidence type="ECO:0000313" key="2">
    <source>
        <dbReference type="Proteomes" id="UP000184016"/>
    </source>
</evidence>
<dbReference type="AlphaFoldDB" id="A0A1M6X6V2"/>
<protein>
    <submittedName>
        <fullName evidence="1">Uncharacterized protein</fullName>
    </submittedName>
</protein>
<proteinExistence type="predicted"/>
<dbReference type="Proteomes" id="UP000184016">
    <property type="component" value="Unassembled WGS sequence"/>
</dbReference>
<reference evidence="2" key="1">
    <citation type="submission" date="2016-11" db="EMBL/GenBank/DDBJ databases">
        <authorList>
            <person name="Varghese N."/>
            <person name="Submissions S."/>
        </authorList>
    </citation>
    <scope>NUCLEOTIDE SEQUENCE [LARGE SCALE GENOMIC DNA]</scope>
    <source>
        <strain evidence="2">USBA-503</strain>
    </source>
</reference>
<dbReference type="EMBL" id="FRAF01000032">
    <property type="protein sequence ID" value="SHL01643.1"/>
    <property type="molecule type" value="Genomic_DNA"/>
</dbReference>
<name>A0A1M6X6V2_9BACL</name>
<evidence type="ECO:0000313" key="1">
    <source>
        <dbReference type="EMBL" id="SHL01643.1"/>
    </source>
</evidence>
<sequence length="47" mass="5337">MNAELTCHFSDCEVEPPMMPVTVFLGQTVFCRKNIFDLFVLKATISI</sequence>
<keyword evidence="2" id="KW-1185">Reference proteome</keyword>
<dbReference type="STRING" id="1830138.SAMN05443507_13214"/>
<organism evidence="1 2">
    <name type="scientific">Alicyclobacillus tolerans</name>
    <dbReference type="NCBI Taxonomy" id="90970"/>
    <lineage>
        <taxon>Bacteria</taxon>
        <taxon>Bacillati</taxon>
        <taxon>Bacillota</taxon>
        <taxon>Bacilli</taxon>
        <taxon>Bacillales</taxon>
        <taxon>Alicyclobacillaceae</taxon>
        <taxon>Alicyclobacillus</taxon>
    </lineage>
</organism>
<accession>A0A1M6X6V2</accession>
<gene>
    <name evidence="1" type="ORF">SAMN05443507_13214</name>
</gene>